<evidence type="ECO:0000313" key="1">
    <source>
        <dbReference type="EMBL" id="ACM57337.1"/>
    </source>
</evidence>
<accession>B9LPP9</accession>
<evidence type="ECO:0000313" key="2">
    <source>
        <dbReference type="Proteomes" id="UP000000740"/>
    </source>
</evidence>
<gene>
    <name evidence="1" type="ordered locus">Hlac_1755</name>
</gene>
<protein>
    <submittedName>
        <fullName evidence="1">Uncharacterized protein</fullName>
    </submittedName>
</protein>
<name>B9LPP9_HALLT</name>
<sequence>MSSNPNGDLPPHKQFKYLYFGEDYEVVDLNIDDTSGYCIFNTDDGDLKVGGSDQEFLDILYFMVEINENGKYKYVDVREYPVGNKESFSKNLELFETTNDNPYEKAVKRVNNESAGMPEGFDPIEGVECIIDCNFSNNHADYIVNNTYVARVIANKRTSQIGELTEEYKENANNTLRYSSYVKAILKVFNSRYMSTPPDLGINRWLRYCENDLIHSGEQVGSNIKHHRERARRVAEDDINVDGPTIELLGLDGESHLGEMGPEMGMREIAGEYASISESIKPLLKDLLVSIDPEINRNELTSLGKIREKLSGTDCSFLRLAIEPQIRHGHAHSSMKIDVDENNVVIYDRNDSDPSIEKEMSFEEVVNTLNQLEDLTSALTHTFTYAKYRVFTQYLDSEEFEYHCSLHYC</sequence>
<dbReference type="Proteomes" id="UP000000740">
    <property type="component" value="Chromosome 1"/>
</dbReference>
<keyword evidence="2" id="KW-1185">Reference proteome</keyword>
<reference evidence="1 2" key="1">
    <citation type="journal article" date="2016" name="Stand. Genomic Sci.">
        <title>Complete genome sequence of the Antarctic Halorubrum lacusprofundi type strain ACAM 34.</title>
        <authorList>
            <person name="Anderson I.J."/>
            <person name="DasSarma P."/>
            <person name="Lucas S."/>
            <person name="Copeland A."/>
            <person name="Lapidus A."/>
            <person name="Del Rio T.G."/>
            <person name="Tice H."/>
            <person name="Dalin E."/>
            <person name="Bruce D.C."/>
            <person name="Goodwin L."/>
            <person name="Pitluck S."/>
            <person name="Sims D."/>
            <person name="Brettin T.S."/>
            <person name="Detter J.C."/>
            <person name="Han C.S."/>
            <person name="Larimer F."/>
            <person name="Hauser L."/>
            <person name="Land M."/>
            <person name="Ivanova N."/>
            <person name="Richardson P."/>
            <person name="Cavicchioli R."/>
            <person name="DasSarma S."/>
            <person name="Woese C.R."/>
            <person name="Kyrpides N.C."/>
        </authorList>
    </citation>
    <scope>NUCLEOTIDE SEQUENCE [LARGE SCALE GENOMIC DNA]</scope>
    <source>
        <strain evidence="2">ATCC 49239 / DSM 5036 / JCM 8891 / ACAM 34</strain>
    </source>
</reference>
<organism evidence="1 2">
    <name type="scientific">Halorubrum lacusprofundi (strain ATCC 49239 / DSM 5036 / JCM 8891 / ACAM 34)</name>
    <dbReference type="NCBI Taxonomy" id="416348"/>
    <lineage>
        <taxon>Archaea</taxon>
        <taxon>Methanobacteriati</taxon>
        <taxon>Methanobacteriota</taxon>
        <taxon>Stenosarchaea group</taxon>
        <taxon>Halobacteria</taxon>
        <taxon>Halobacteriales</taxon>
        <taxon>Haloferacaceae</taxon>
        <taxon>Halorubrum</taxon>
    </lineage>
</organism>
<dbReference type="RefSeq" id="WP_015910475.1">
    <property type="nucleotide sequence ID" value="NC_012029.1"/>
</dbReference>
<dbReference type="HOGENOM" id="CLU_671941_0_0_2"/>
<dbReference type="EMBL" id="CP001365">
    <property type="protein sequence ID" value="ACM57337.1"/>
    <property type="molecule type" value="Genomic_DNA"/>
</dbReference>
<dbReference type="GeneID" id="42369469"/>
<proteinExistence type="predicted"/>
<dbReference type="AlphaFoldDB" id="B9LPP9"/>
<dbReference type="KEGG" id="hla:Hlac_1755"/>